<dbReference type="InterPro" id="IPR002068">
    <property type="entry name" value="A-crystallin/Hsp20_dom"/>
</dbReference>
<dbReference type="Gene3D" id="2.60.40.790">
    <property type="match status" value="1"/>
</dbReference>
<protein>
    <submittedName>
        <fullName evidence="4">Heat-shock protein</fullName>
    </submittedName>
</protein>
<evidence type="ECO:0000313" key="4">
    <source>
        <dbReference type="EMBL" id="OQP49758.1"/>
    </source>
</evidence>
<evidence type="ECO:0000256" key="1">
    <source>
        <dbReference type="PROSITE-ProRule" id="PRU00285"/>
    </source>
</evidence>
<dbReference type="PANTHER" id="PTHR11527">
    <property type="entry name" value="HEAT-SHOCK PROTEIN 20 FAMILY MEMBER"/>
    <property type="match status" value="1"/>
</dbReference>
<dbReference type="RefSeq" id="WP_081200077.1">
    <property type="nucleotide sequence ID" value="NZ_FOCZ01000015.1"/>
</dbReference>
<name>A0A1V9EUC5_9BACT</name>
<dbReference type="CDD" id="cd06464">
    <property type="entry name" value="ACD_sHsps-like"/>
    <property type="match status" value="1"/>
</dbReference>
<dbReference type="OrthoDB" id="9814487at2"/>
<dbReference type="AlphaFoldDB" id="A0A1V9EUC5"/>
<accession>A0A1V9EUC5</accession>
<reference evidence="5" key="1">
    <citation type="submission" date="2016-04" db="EMBL/GenBank/DDBJ databases">
        <authorList>
            <person name="Chen L."/>
            <person name="Zhuang W."/>
            <person name="Wang G."/>
        </authorList>
    </citation>
    <scope>NUCLEOTIDE SEQUENCE [LARGE SCALE GENOMIC DNA]</scope>
    <source>
        <strain evidence="5">17621</strain>
    </source>
</reference>
<evidence type="ECO:0000256" key="2">
    <source>
        <dbReference type="RuleBase" id="RU003616"/>
    </source>
</evidence>
<dbReference type="InterPro" id="IPR008978">
    <property type="entry name" value="HSP20-like_chaperone"/>
</dbReference>
<dbReference type="EMBL" id="LVXG01000013">
    <property type="protein sequence ID" value="OQP49758.1"/>
    <property type="molecule type" value="Genomic_DNA"/>
</dbReference>
<dbReference type="Pfam" id="PF00011">
    <property type="entry name" value="HSP20"/>
    <property type="match status" value="1"/>
</dbReference>
<comment type="similarity">
    <text evidence="1 2">Belongs to the small heat shock protein (HSP20) family.</text>
</comment>
<dbReference type="Proteomes" id="UP000192610">
    <property type="component" value="Unassembled WGS sequence"/>
</dbReference>
<proteinExistence type="inferred from homology"/>
<evidence type="ECO:0000259" key="3">
    <source>
        <dbReference type="PROSITE" id="PS01031"/>
    </source>
</evidence>
<dbReference type="SUPFAM" id="SSF49764">
    <property type="entry name" value="HSP20-like chaperones"/>
    <property type="match status" value="1"/>
</dbReference>
<dbReference type="PROSITE" id="PS01031">
    <property type="entry name" value="SHSP"/>
    <property type="match status" value="1"/>
</dbReference>
<keyword evidence="5" id="KW-1185">Reference proteome</keyword>
<comment type="caution">
    <text evidence="4">The sequence shown here is derived from an EMBL/GenBank/DDBJ whole genome shotgun (WGS) entry which is preliminary data.</text>
</comment>
<dbReference type="InterPro" id="IPR031107">
    <property type="entry name" value="Small_HSP"/>
</dbReference>
<gene>
    <name evidence="4" type="ORF">A4H97_28110</name>
</gene>
<organism evidence="4 5">
    <name type="scientific">Niastella yeongjuensis</name>
    <dbReference type="NCBI Taxonomy" id="354355"/>
    <lineage>
        <taxon>Bacteria</taxon>
        <taxon>Pseudomonadati</taxon>
        <taxon>Bacteroidota</taxon>
        <taxon>Chitinophagia</taxon>
        <taxon>Chitinophagales</taxon>
        <taxon>Chitinophagaceae</taxon>
        <taxon>Niastella</taxon>
    </lineage>
</organism>
<feature type="domain" description="SHSP" evidence="3">
    <location>
        <begin position="35"/>
        <end position="149"/>
    </location>
</feature>
<dbReference type="STRING" id="354355.SAMN05660816_05813"/>
<sequence>MSVIKRNGNSLPAFPSLFDDFFSREFFNWGNNNFSPTSTTVPAVNIKESADEFMVEVAAPGMEKKDFNILLDGTQLTISSAKQYEETKKVESYTRREFSYQSFTRTFQLPKDVVDAEKIMAIYENGLLKLTIPKKEEAKQKGPKQISIN</sequence>
<evidence type="ECO:0000313" key="5">
    <source>
        <dbReference type="Proteomes" id="UP000192610"/>
    </source>
</evidence>